<evidence type="ECO:0000256" key="2">
    <source>
        <dbReference type="ARBA" id="ARBA00022448"/>
    </source>
</evidence>
<dbReference type="GO" id="GO:0016020">
    <property type="term" value="C:membrane"/>
    <property type="evidence" value="ECO:0007669"/>
    <property type="project" value="UniProtKB-SubCell"/>
</dbReference>
<keyword evidence="5" id="KW-0067">ATP-binding</keyword>
<evidence type="ECO:0000259" key="9">
    <source>
        <dbReference type="PROSITE" id="PS50893"/>
    </source>
</evidence>
<evidence type="ECO:0000256" key="5">
    <source>
        <dbReference type="ARBA" id="ARBA00022840"/>
    </source>
</evidence>
<keyword evidence="3 8" id="KW-0812">Transmembrane</keyword>
<dbReference type="SUPFAM" id="SSF52540">
    <property type="entry name" value="P-loop containing nucleoside triphosphate hydrolases"/>
    <property type="match status" value="1"/>
</dbReference>
<keyword evidence="11" id="KW-1185">Reference proteome</keyword>
<keyword evidence="6 8" id="KW-1133">Transmembrane helix</keyword>
<dbReference type="Proteomes" id="UP001150907">
    <property type="component" value="Unassembled WGS sequence"/>
</dbReference>
<dbReference type="GO" id="GO:0042626">
    <property type="term" value="F:ATPase-coupled transmembrane transporter activity"/>
    <property type="evidence" value="ECO:0007669"/>
    <property type="project" value="TreeGrafter"/>
</dbReference>
<dbReference type="Gene3D" id="3.40.50.300">
    <property type="entry name" value="P-loop containing nucleotide triphosphate hydrolases"/>
    <property type="match status" value="1"/>
</dbReference>
<evidence type="ECO:0000256" key="6">
    <source>
        <dbReference type="ARBA" id="ARBA00022989"/>
    </source>
</evidence>
<gene>
    <name evidence="10" type="ORF">H4R26_003810</name>
</gene>
<dbReference type="InterPro" id="IPR017871">
    <property type="entry name" value="ABC_transporter-like_CS"/>
</dbReference>
<dbReference type="InterPro" id="IPR036640">
    <property type="entry name" value="ABC1_TM_sf"/>
</dbReference>
<keyword evidence="4" id="KW-0547">Nucleotide-binding</keyword>
<dbReference type="EMBL" id="JANBQF010000339">
    <property type="protein sequence ID" value="KAJ2002055.1"/>
    <property type="molecule type" value="Genomic_DNA"/>
</dbReference>
<dbReference type="PROSITE" id="PS50893">
    <property type="entry name" value="ABC_TRANSPORTER_2"/>
    <property type="match status" value="1"/>
</dbReference>
<evidence type="ECO:0000313" key="10">
    <source>
        <dbReference type="EMBL" id="KAJ2002055.1"/>
    </source>
</evidence>
<keyword evidence="7 8" id="KW-0472">Membrane</keyword>
<dbReference type="InterPro" id="IPR050173">
    <property type="entry name" value="ABC_transporter_C-like"/>
</dbReference>
<dbReference type="PROSITE" id="PS00211">
    <property type="entry name" value="ABC_TRANSPORTER_1"/>
    <property type="match status" value="1"/>
</dbReference>
<accession>A0A9W8BIB8</accession>
<reference evidence="10" key="1">
    <citation type="submission" date="2022-07" db="EMBL/GenBank/DDBJ databases">
        <title>Phylogenomic reconstructions and comparative analyses of Kickxellomycotina fungi.</title>
        <authorList>
            <person name="Reynolds N.K."/>
            <person name="Stajich J.E."/>
            <person name="Barry K."/>
            <person name="Grigoriev I.V."/>
            <person name="Crous P."/>
            <person name="Smith M.E."/>
        </authorList>
    </citation>
    <scope>NUCLEOTIDE SEQUENCE</scope>
    <source>
        <strain evidence="10">IMI 214461</strain>
    </source>
</reference>
<dbReference type="CDD" id="cd03244">
    <property type="entry name" value="ABCC_MRP_domain2"/>
    <property type="match status" value="1"/>
</dbReference>
<evidence type="ECO:0000256" key="8">
    <source>
        <dbReference type="SAM" id="Phobius"/>
    </source>
</evidence>
<sequence>MISKSTSGHITSGMSAAAKSTSTTALIGNPLEPDRSFQQATAAKHKTPTNVDSTSTKVQALCYFGQVCGWATLAIAATMGTVLFAVPAMLHRQQMSILSPESHAVNTSNSSSNTSSGVWWPKHASFALIALDALCDWVAFAVREFVYVGLARSRIQAALLGSLAHAQMSEIWRNSDYHLVSVIRCSERATPLGVHTFLADSVTNIASLGLSVYSSLRLSYDVLVALTAASAGVVYLRTHKDSTLAAIQKHRRRAVLATEKAVHDLFSGSLVIRIHGVYGEFSGRLRELESRQQAVEALANAVLFTTYLLHYAVDTALTLALIGTILATAADGLRPTPADVQYYYETAARSLALLSQLVVIKNNATNHSLVLQELCDVGSMAAEAPWHIATKAKKANARQSRPARGAIEFDSCSLRYNRDSILALSRVSFVIGEGEHVGIVGRTGAGKSSLLQALLRLVELEAGTIAIDGVDVSELGLHDLRRSVSVVPQAAALIEGSVRSNIDPFDEHNDTQVRDAIKACQLEELGADKQIESGGRNLSGGQQQLISICRAVLQRRKILVLDEATANVDKRTAAVIEGVIRREFKHSTVLVIAHRLEATASCDRIIVMDGGRVAELDSPSNLAAKNDGIYAALLRTAAATIDMATDADAVAIKKQARIN</sequence>
<dbReference type="PANTHER" id="PTHR24223">
    <property type="entry name" value="ATP-BINDING CASSETTE SUB-FAMILY C"/>
    <property type="match status" value="1"/>
</dbReference>
<comment type="subcellular location">
    <subcellularLocation>
        <location evidence="1">Membrane</location>
        <topology evidence="1">Multi-pass membrane protein</topology>
    </subcellularLocation>
</comment>
<name>A0A9W8BIB8_9FUNG</name>
<evidence type="ECO:0000313" key="11">
    <source>
        <dbReference type="Proteomes" id="UP001150907"/>
    </source>
</evidence>
<organism evidence="10 11">
    <name type="scientific">Coemansia thaxteri</name>
    <dbReference type="NCBI Taxonomy" id="2663907"/>
    <lineage>
        <taxon>Eukaryota</taxon>
        <taxon>Fungi</taxon>
        <taxon>Fungi incertae sedis</taxon>
        <taxon>Zoopagomycota</taxon>
        <taxon>Kickxellomycotina</taxon>
        <taxon>Kickxellomycetes</taxon>
        <taxon>Kickxellales</taxon>
        <taxon>Kickxellaceae</taxon>
        <taxon>Coemansia</taxon>
    </lineage>
</organism>
<feature type="domain" description="ABC transporter" evidence="9">
    <location>
        <begin position="407"/>
        <end position="635"/>
    </location>
</feature>
<keyword evidence="2" id="KW-0813">Transport</keyword>
<protein>
    <recommendedName>
        <fullName evidence="9">ABC transporter domain-containing protein</fullName>
    </recommendedName>
</protein>
<comment type="caution">
    <text evidence="10">The sequence shown here is derived from an EMBL/GenBank/DDBJ whole genome shotgun (WGS) entry which is preliminary data.</text>
</comment>
<dbReference type="GO" id="GO:0005524">
    <property type="term" value="F:ATP binding"/>
    <property type="evidence" value="ECO:0007669"/>
    <property type="project" value="UniProtKB-KW"/>
</dbReference>
<evidence type="ECO:0000256" key="3">
    <source>
        <dbReference type="ARBA" id="ARBA00022692"/>
    </source>
</evidence>
<dbReference type="InterPro" id="IPR027417">
    <property type="entry name" value="P-loop_NTPase"/>
</dbReference>
<dbReference type="OrthoDB" id="6500128at2759"/>
<dbReference type="Pfam" id="PF00005">
    <property type="entry name" value="ABC_tran"/>
    <property type="match status" value="1"/>
</dbReference>
<dbReference type="InterPro" id="IPR003439">
    <property type="entry name" value="ABC_transporter-like_ATP-bd"/>
</dbReference>
<dbReference type="InterPro" id="IPR003593">
    <property type="entry name" value="AAA+_ATPase"/>
</dbReference>
<dbReference type="SUPFAM" id="SSF90123">
    <property type="entry name" value="ABC transporter transmembrane region"/>
    <property type="match status" value="1"/>
</dbReference>
<proteinExistence type="predicted"/>
<dbReference type="GO" id="GO:0016887">
    <property type="term" value="F:ATP hydrolysis activity"/>
    <property type="evidence" value="ECO:0007669"/>
    <property type="project" value="InterPro"/>
</dbReference>
<dbReference type="SMART" id="SM00382">
    <property type="entry name" value="AAA"/>
    <property type="match status" value="1"/>
</dbReference>
<dbReference type="AlphaFoldDB" id="A0A9W8BIB8"/>
<evidence type="ECO:0000256" key="4">
    <source>
        <dbReference type="ARBA" id="ARBA00022741"/>
    </source>
</evidence>
<evidence type="ECO:0000256" key="1">
    <source>
        <dbReference type="ARBA" id="ARBA00004141"/>
    </source>
</evidence>
<feature type="transmembrane region" description="Helical" evidence="8">
    <location>
        <begin position="63"/>
        <end position="86"/>
    </location>
</feature>
<evidence type="ECO:0000256" key="7">
    <source>
        <dbReference type="ARBA" id="ARBA00023136"/>
    </source>
</evidence>
<dbReference type="FunFam" id="3.40.50.300:FF:000838">
    <property type="entry name" value="ABC multidrug transporter (Eurofung)"/>
    <property type="match status" value="1"/>
</dbReference>